<dbReference type="InterPro" id="IPR002941">
    <property type="entry name" value="DNA_methylase_N4/N6"/>
</dbReference>
<dbReference type="Gene3D" id="3.40.50.150">
    <property type="entry name" value="Vaccinia Virus protein VP39"/>
    <property type="match status" value="2"/>
</dbReference>
<sequence length="432" mass="49799">MLRFLDSVGRQVFLSSLPPFVSYVPTRSQKAKLKIAPSSENKKKEKAERMNSTVRKKERKILTGEFWTSKQRQSHPIHYVVSYRASFKPELPAFFIGKYLENRKGIVFDPFGGRGTTAVQANLEGYAAIHNDISPMSLFLAKSRQTVPSLERLERTLDSLNLNTKVKEEKEDEGLLHFYHKDTLKEIKNLKKILADSDSPEIRYLGLTALSRLHGHSNGFFSVYSFPQISIPPMAQKRNNEKKGVVPDYREIKPRILQKMRRDLKESLTPFYHEFSSRNEYTNHSSLDLFGLEENSVDLVVTSPPFLDKVNYEEDNWLRYWFLDIELEKDQKPSIFATLAGWCEFIQGTLDELSRVVKPGGTVVMEVGEVRKGKTVFNLDEYVIKCAESTGLVWENTYINDQKFTKLANCWNVSNNEKGTNSNRCVVFRNLK</sequence>
<dbReference type="GO" id="GO:0032259">
    <property type="term" value="P:methylation"/>
    <property type="evidence" value="ECO:0007669"/>
    <property type="project" value="UniProtKB-KW"/>
</dbReference>
<keyword evidence="3" id="KW-0808">Transferase</keyword>
<keyword evidence="6" id="KW-0238">DNA-binding</keyword>
<evidence type="ECO:0000256" key="3">
    <source>
        <dbReference type="ARBA" id="ARBA00022679"/>
    </source>
</evidence>
<proteinExistence type="inferred from homology"/>
<dbReference type="EMBL" id="AHOM02000004">
    <property type="protein sequence ID" value="EJZ42369.1"/>
    <property type="molecule type" value="Genomic_DNA"/>
</dbReference>
<dbReference type="InterPro" id="IPR029063">
    <property type="entry name" value="SAM-dependent_MTases_sf"/>
</dbReference>
<evidence type="ECO:0000256" key="9">
    <source>
        <dbReference type="SAM" id="MobiDB-lite"/>
    </source>
</evidence>
<comment type="similarity">
    <text evidence="1">Belongs to the N(4)/N(6)-methyltransferase family. N(4) subfamily.</text>
</comment>
<protein>
    <recommendedName>
        <fullName evidence="8">Methyltransferase</fullName>
        <ecNumber evidence="8">2.1.1.-</ecNumber>
    </recommendedName>
</protein>
<keyword evidence="4" id="KW-0949">S-adenosyl-L-methionine</keyword>
<keyword evidence="12" id="KW-1185">Reference proteome</keyword>
<dbReference type="PRINTS" id="PR00508">
    <property type="entry name" value="S21N4MTFRASE"/>
</dbReference>
<keyword evidence="2 11" id="KW-0489">Methyltransferase</keyword>
<comment type="catalytic activity">
    <reaction evidence="7">
        <text>a 2'-deoxycytidine in DNA + S-adenosyl-L-methionine = an N(4)-methyl-2'-deoxycytidine in DNA + S-adenosyl-L-homocysteine + H(+)</text>
        <dbReference type="Rhea" id="RHEA:16857"/>
        <dbReference type="Rhea" id="RHEA-COMP:11369"/>
        <dbReference type="Rhea" id="RHEA-COMP:13674"/>
        <dbReference type="ChEBI" id="CHEBI:15378"/>
        <dbReference type="ChEBI" id="CHEBI:57856"/>
        <dbReference type="ChEBI" id="CHEBI:59789"/>
        <dbReference type="ChEBI" id="CHEBI:85452"/>
        <dbReference type="ChEBI" id="CHEBI:137933"/>
        <dbReference type="EC" id="2.1.1.113"/>
    </reaction>
</comment>
<evidence type="ECO:0000256" key="7">
    <source>
        <dbReference type="ARBA" id="ARBA00049120"/>
    </source>
</evidence>
<evidence type="ECO:0000256" key="6">
    <source>
        <dbReference type="ARBA" id="ARBA00023125"/>
    </source>
</evidence>
<dbReference type="PROSITE" id="PS00093">
    <property type="entry name" value="N4_MTASE"/>
    <property type="match status" value="1"/>
</dbReference>
<organism evidence="11 12">
    <name type="scientific">Leptospira licerasiae str. MMD4847</name>
    <dbReference type="NCBI Taxonomy" id="1049971"/>
    <lineage>
        <taxon>Bacteria</taxon>
        <taxon>Pseudomonadati</taxon>
        <taxon>Spirochaetota</taxon>
        <taxon>Spirochaetia</taxon>
        <taxon>Leptospirales</taxon>
        <taxon>Leptospiraceae</taxon>
        <taxon>Leptospira</taxon>
    </lineage>
</organism>
<accession>A0ABP2RG79</accession>
<evidence type="ECO:0000256" key="4">
    <source>
        <dbReference type="ARBA" id="ARBA00022691"/>
    </source>
</evidence>
<feature type="region of interest" description="Disordered" evidence="9">
    <location>
        <begin position="35"/>
        <end position="54"/>
    </location>
</feature>
<evidence type="ECO:0000313" key="11">
    <source>
        <dbReference type="EMBL" id="EJZ42369.1"/>
    </source>
</evidence>
<name>A0ABP2RG79_9LEPT</name>
<feature type="domain" description="DNA methylase N-4/N-6" evidence="10">
    <location>
        <begin position="297"/>
        <end position="421"/>
    </location>
</feature>
<reference evidence="11 12" key="1">
    <citation type="submission" date="2012-08" db="EMBL/GenBank/DDBJ databases">
        <authorList>
            <person name="Harkins D.M."/>
            <person name="Durkin A.S."/>
            <person name="Selengut J.D."/>
            <person name="Sanka R."/>
            <person name="DePew J."/>
            <person name="Purushe J."/>
            <person name="Matthias M.A."/>
            <person name="Vinetz J.M."/>
            <person name="Sutton G.G."/>
            <person name="Nelson W.C."/>
            <person name="Fouts D.E."/>
        </authorList>
    </citation>
    <scope>NUCLEOTIDE SEQUENCE [LARGE SCALE GENOMIC DNA]</scope>
    <source>
        <strain evidence="11 12">MMD4847</strain>
    </source>
</reference>
<dbReference type="RefSeq" id="WP_008589415.1">
    <property type="nucleotide sequence ID" value="NZ_AHOM02000004.1"/>
</dbReference>
<dbReference type="EC" id="2.1.1.-" evidence="8"/>
<gene>
    <name evidence="11" type="ORF">LEP1GSC178_3098</name>
</gene>
<comment type="caution">
    <text evidence="11">The sequence shown here is derived from an EMBL/GenBank/DDBJ whole genome shotgun (WGS) entry which is preliminary data.</text>
</comment>
<feature type="domain" description="DNA methylase N-4/N-6" evidence="10">
    <location>
        <begin position="39"/>
        <end position="134"/>
    </location>
</feature>
<dbReference type="GO" id="GO:0008168">
    <property type="term" value="F:methyltransferase activity"/>
    <property type="evidence" value="ECO:0007669"/>
    <property type="project" value="UniProtKB-KW"/>
</dbReference>
<feature type="compositionally biased region" description="Basic and acidic residues" evidence="9">
    <location>
        <begin position="40"/>
        <end position="49"/>
    </location>
</feature>
<evidence type="ECO:0000256" key="1">
    <source>
        <dbReference type="ARBA" id="ARBA00010203"/>
    </source>
</evidence>
<dbReference type="InterPro" id="IPR001091">
    <property type="entry name" value="RM_Methyltransferase"/>
</dbReference>
<evidence type="ECO:0000256" key="8">
    <source>
        <dbReference type="RuleBase" id="RU362026"/>
    </source>
</evidence>
<dbReference type="SUPFAM" id="SSF53335">
    <property type="entry name" value="S-adenosyl-L-methionine-dependent methyltransferases"/>
    <property type="match status" value="2"/>
</dbReference>
<evidence type="ECO:0000259" key="10">
    <source>
        <dbReference type="Pfam" id="PF01555"/>
    </source>
</evidence>
<evidence type="ECO:0000313" key="12">
    <source>
        <dbReference type="Proteomes" id="UP000018720"/>
    </source>
</evidence>
<dbReference type="Pfam" id="PF01555">
    <property type="entry name" value="N6_N4_Mtase"/>
    <property type="match status" value="2"/>
</dbReference>
<dbReference type="InterPro" id="IPR017985">
    <property type="entry name" value="MeTrfase_CN4_CS"/>
</dbReference>
<evidence type="ECO:0000256" key="5">
    <source>
        <dbReference type="ARBA" id="ARBA00022747"/>
    </source>
</evidence>
<dbReference type="Proteomes" id="UP000018720">
    <property type="component" value="Unassembled WGS sequence"/>
</dbReference>
<keyword evidence="5" id="KW-0680">Restriction system</keyword>
<evidence type="ECO:0000256" key="2">
    <source>
        <dbReference type="ARBA" id="ARBA00022603"/>
    </source>
</evidence>